<accession>A0A2T7BJZ6</accession>
<evidence type="ECO:0000256" key="10">
    <source>
        <dbReference type="RuleBase" id="RU363039"/>
    </source>
</evidence>
<comment type="similarity">
    <text evidence="1 9 10">Belongs to the class-I aminoacyl-tRNA synthetase family.</text>
</comment>
<dbReference type="InterPro" id="IPR009080">
    <property type="entry name" value="tRNAsynth_Ia_anticodon-bd"/>
</dbReference>
<dbReference type="InterPro" id="IPR014729">
    <property type="entry name" value="Rossmann-like_a/b/a_fold"/>
</dbReference>
<evidence type="ECO:0000256" key="5">
    <source>
        <dbReference type="ARBA" id="ARBA00022840"/>
    </source>
</evidence>
<dbReference type="PANTHER" id="PTHR43740">
    <property type="entry name" value="LEUCYL-TRNA SYNTHETASE"/>
    <property type="match status" value="1"/>
</dbReference>
<evidence type="ECO:0000256" key="4">
    <source>
        <dbReference type="ARBA" id="ARBA00022741"/>
    </source>
</evidence>
<dbReference type="NCBIfam" id="TIGR00396">
    <property type="entry name" value="leuS_bact"/>
    <property type="match status" value="1"/>
</dbReference>
<keyword evidence="15" id="KW-1185">Reference proteome</keyword>
<dbReference type="InterPro" id="IPR001412">
    <property type="entry name" value="aa-tRNA-synth_I_CS"/>
</dbReference>
<dbReference type="Pfam" id="PF13603">
    <property type="entry name" value="tRNA-synt_1_2"/>
    <property type="match status" value="1"/>
</dbReference>
<proteinExistence type="inferred from homology"/>
<reference evidence="14 15" key="1">
    <citation type="submission" date="2018-04" db="EMBL/GenBank/DDBJ databases">
        <title>Chitinophaga fuyangensis sp. nov., isolated from soil in a chemical factory.</title>
        <authorList>
            <person name="Chen K."/>
        </authorList>
    </citation>
    <scope>NUCLEOTIDE SEQUENCE [LARGE SCALE GENOMIC DNA]</scope>
    <source>
        <strain evidence="14 15">LY-1</strain>
    </source>
</reference>
<dbReference type="InterPro" id="IPR015413">
    <property type="entry name" value="Methionyl/Leucyl_tRNA_Synth"/>
</dbReference>
<evidence type="ECO:0000256" key="9">
    <source>
        <dbReference type="HAMAP-Rule" id="MF_00049"/>
    </source>
</evidence>
<evidence type="ECO:0000313" key="15">
    <source>
        <dbReference type="Proteomes" id="UP000244450"/>
    </source>
</evidence>
<evidence type="ECO:0000259" key="12">
    <source>
        <dbReference type="Pfam" id="PF09334"/>
    </source>
</evidence>
<dbReference type="Gene3D" id="3.40.50.620">
    <property type="entry name" value="HUPs"/>
    <property type="match status" value="3"/>
</dbReference>
<dbReference type="GO" id="GO:0006429">
    <property type="term" value="P:leucyl-tRNA aminoacylation"/>
    <property type="evidence" value="ECO:0007669"/>
    <property type="project" value="UniProtKB-UniRule"/>
</dbReference>
<keyword evidence="6 9" id="KW-0648">Protein biosynthesis</keyword>
<dbReference type="SUPFAM" id="SSF47323">
    <property type="entry name" value="Anticodon-binding domain of a subclass of class I aminoacyl-tRNA synthetases"/>
    <property type="match status" value="1"/>
</dbReference>
<dbReference type="FunFam" id="3.40.50.620:FF:000060">
    <property type="entry name" value="Leucine--tRNA ligase"/>
    <property type="match status" value="1"/>
</dbReference>
<evidence type="ECO:0000259" key="13">
    <source>
        <dbReference type="Pfam" id="PF13603"/>
    </source>
</evidence>
<feature type="domain" description="Methionyl/Valyl/Leucyl/Isoleucyl-tRNA synthetase anticodon-binding" evidence="11">
    <location>
        <begin position="773"/>
        <end position="885"/>
    </location>
</feature>
<feature type="domain" description="Methionyl/Leucyl tRNA synthetase" evidence="12">
    <location>
        <begin position="39"/>
        <end position="176"/>
    </location>
</feature>
<dbReference type="Gene3D" id="1.10.730.10">
    <property type="entry name" value="Isoleucyl-tRNA Synthetase, Domain 1"/>
    <property type="match status" value="2"/>
</dbReference>
<dbReference type="InterPro" id="IPR009008">
    <property type="entry name" value="Val/Leu/Ile-tRNA-synth_edit"/>
</dbReference>
<dbReference type="OrthoDB" id="9810365at2"/>
<keyword evidence="2 9" id="KW-0963">Cytoplasm</keyword>
<keyword evidence="5 9" id="KW-0067">ATP-binding</keyword>
<dbReference type="EMBL" id="QCYK01000001">
    <property type="protein sequence ID" value="PUZ27997.1"/>
    <property type="molecule type" value="Genomic_DNA"/>
</dbReference>
<dbReference type="InterPro" id="IPR013155">
    <property type="entry name" value="M/V/L/I-tRNA-synth_anticd-bd"/>
</dbReference>
<dbReference type="GO" id="GO:0005829">
    <property type="term" value="C:cytosol"/>
    <property type="evidence" value="ECO:0007669"/>
    <property type="project" value="TreeGrafter"/>
</dbReference>
<dbReference type="PROSITE" id="PS00178">
    <property type="entry name" value="AA_TRNA_LIGASE_I"/>
    <property type="match status" value="1"/>
</dbReference>
<evidence type="ECO:0000313" key="14">
    <source>
        <dbReference type="EMBL" id="PUZ27997.1"/>
    </source>
</evidence>
<dbReference type="Pfam" id="PF08264">
    <property type="entry name" value="Anticodon_1"/>
    <property type="match status" value="1"/>
</dbReference>
<feature type="binding site" evidence="9">
    <location>
        <position position="700"/>
    </location>
    <ligand>
        <name>ATP</name>
        <dbReference type="ChEBI" id="CHEBI:30616"/>
    </ligand>
</feature>
<dbReference type="PANTHER" id="PTHR43740:SF2">
    <property type="entry name" value="LEUCINE--TRNA LIGASE, MITOCHONDRIAL"/>
    <property type="match status" value="1"/>
</dbReference>
<dbReference type="EC" id="6.1.1.4" evidence="9"/>
<dbReference type="RefSeq" id="WP_108684638.1">
    <property type="nucleotide sequence ID" value="NZ_QCYK01000001.1"/>
</dbReference>
<gene>
    <name evidence="9" type="primary">leuS</name>
    <name evidence="14" type="ORF">DCC81_00470</name>
</gene>
<organism evidence="14 15">
    <name type="scientific">Chitinophaga parva</name>
    <dbReference type="NCBI Taxonomy" id="2169414"/>
    <lineage>
        <taxon>Bacteria</taxon>
        <taxon>Pseudomonadati</taxon>
        <taxon>Bacteroidota</taxon>
        <taxon>Chitinophagia</taxon>
        <taxon>Chitinophagales</taxon>
        <taxon>Chitinophagaceae</taxon>
        <taxon>Chitinophaga</taxon>
    </lineage>
</organism>
<comment type="caution">
    <text evidence="14">The sequence shown here is derived from an EMBL/GenBank/DDBJ whole genome shotgun (WGS) entry which is preliminary data.</text>
</comment>
<evidence type="ECO:0000256" key="7">
    <source>
        <dbReference type="ARBA" id="ARBA00023146"/>
    </source>
</evidence>
<feature type="domain" description="Leucyl-tRNA synthetase editing" evidence="13">
    <location>
        <begin position="276"/>
        <end position="458"/>
    </location>
</feature>
<feature type="short sequence motif" description="'KMSKS' region" evidence="9">
    <location>
        <begin position="697"/>
        <end position="701"/>
    </location>
</feature>
<keyword evidence="3 9" id="KW-0436">Ligase</keyword>
<dbReference type="CDD" id="cd00812">
    <property type="entry name" value="LeuRS_core"/>
    <property type="match status" value="1"/>
</dbReference>
<keyword evidence="4 9" id="KW-0547">Nucleotide-binding</keyword>
<evidence type="ECO:0000259" key="11">
    <source>
        <dbReference type="Pfam" id="PF08264"/>
    </source>
</evidence>
<dbReference type="InterPro" id="IPR025709">
    <property type="entry name" value="Leu_tRNA-synth_edit"/>
</dbReference>
<dbReference type="FunFam" id="3.40.50.620:FF:000056">
    <property type="entry name" value="Leucine--tRNA ligase"/>
    <property type="match status" value="1"/>
</dbReference>
<comment type="caution">
    <text evidence="9">Lacks conserved residue(s) required for the propagation of feature annotation.</text>
</comment>
<dbReference type="Gene3D" id="3.90.740.10">
    <property type="entry name" value="Valyl/Leucyl/Isoleucyl-tRNA synthetase, editing domain"/>
    <property type="match status" value="1"/>
</dbReference>
<dbReference type="Pfam" id="PF09334">
    <property type="entry name" value="tRNA-synt_1g"/>
    <property type="match status" value="1"/>
</dbReference>
<dbReference type="PRINTS" id="PR00985">
    <property type="entry name" value="TRNASYNTHLEU"/>
</dbReference>
<keyword evidence="7 9" id="KW-0030">Aminoacyl-tRNA synthetase</keyword>
<dbReference type="InterPro" id="IPR002302">
    <property type="entry name" value="Leu-tRNA-ligase"/>
</dbReference>
<dbReference type="GO" id="GO:0004823">
    <property type="term" value="F:leucine-tRNA ligase activity"/>
    <property type="evidence" value="ECO:0007669"/>
    <property type="project" value="UniProtKB-UniRule"/>
</dbReference>
<dbReference type="HAMAP" id="MF_00049_B">
    <property type="entry name" value="Leu_tRNA_synth_B"/>
    <property type="match status" value="1"/>
</dbReference>
<dbReference type="GO" id="GO:0005524">
    <property type="term" value="F:ATP binding"/>
    <property type="evidence" value="ECO:0007669"/>
    <property type="project" value="UniProtKB-UniRule"/>
</dbReference>
<comment type="subcellular location">
    <subcellularLocation>
        <location evidence="9">Cytoplasm</location>
    </subcellularLocation>
</comment>
<dbReference type="FunFam" id="1.10.730.10:FF:000011">
    <property type="entry name" value="Leucine--tRNA ligase chloroplastic/mitochondrial"/>
    <property type="match status" value="1"/>
</dbReference>
<dbReference type="GO" id="GO:0002161">
    <property type="term" value="F:aminoacyl-tRNA deacylase activity"/>
    <property type="evidence" value="ECO:0007669"/>
    <property type="project" value="InterPro"/>
</dbReference>
<sequence length="923" mass="104955">MEYNFRSIEQKWQQQWDATHAYRVSNDSDKPKCYVLDMFPYPSGAGLHVGHPLGYISSDIYARYKRLKGFNVLHPMGYDAFGLPAEQYALETGQHPAVTTENNINTFRTQLDNIGFCYDWERQVKTSDPSYYKWTQWLFLQIYNSWFNRHTQKAEPISTLVSIFAAEGNVRHECPGDRQLRFSAVDWQAYSEDARLQVLMQYRLAFLAYAEVNWCEALGTVLANDEVVNGVSERGGYPVVKKKMRQWFMRITEYANRLLEGLETVAYSDAMKEMQRNWIGKSQGAEIKFPIKGAPAETFITVYTTRPDTIYGVDFMVLAPEHELVSIITTGEQQATISAYIDYVQSRSERERMAEVKQVTGAFTGAYAINPISGQEVPVWISEYVLAGYGTGAIMAVPCGDQRDFGFAKHFDIPITNILGAAFNGQEANPTKDAILENSGSLNGTPMRDASEIVIRELENKGIGRRQINYKMRDAGFSRQRYWGEPFPIVYKHGVAHPIDEKELPLELPHIENYKPGPEGEGPLANITEWVDIAPGVRRETNTMPGYAGSSWYFLRYMDPHNSETFASRHATDYWNQVDVYVGGTEHAVGHLLYSRMWTKVFCDLDLIGFDEPYKKLINQGMIQGSSRFVYRVKGSNEYVSFGLKDQYETDRLHVDVNIVDGVVLDTAAFRKWKTDFADATFVLENGQYICGTEVEKMSKSKYNTVNPNELVDKYGADTFRMYEMFLGPVEQSKPWDTKGIEGVHRFLKKLWRLFYDEQKGWIVTEEAPSAEALKVLHKAIQKIDNDTENFSYNTAVSQFMICVNELATLKASRRAVLEPLLVLLAPYAPHIAAELWEALGNTTSVLDAAYPVFDEQYTKESAFNYPVAVNGKTRTEMSLPLDADNAAIEAAVLAHEDLQKWLDGKTVKRVVIVKGRMINLVI</sequence>
<name>A0A2T7BJZ6_9BACT</name>
<evidence type="ECO:0000256" key="1">
    <source>
        <dbReference type="ARBA" id="ARBA00005594"/>
    </source>
</evidence>
<dbReference type="AlphaFoldDB" id="A0A2T7BJZ6"/>
<dbReference type="CDD" id="cd07958">
    <property type="entry name" value="Anticodon_Ia_Leu_BEm"/>
    <property type="match status" value="1"/>
</dbReference>
<protein>
    <recommendedName>
        <fullName evidence="9">Leucine--tRNA ligase</fullName>
        <ecNumber evidence="9">6.1.1.4</ecNumber>
    </recommendedName>
    <alternativeName>
        <fullName evidence="9">Leucyl-tRNA synthetase</fullName>
        <shortName evidence="9">LeuRS</shortName>
    </alternativeName>
</protein>
<dbReference type="SUPFAM" id="SSF50677">
    <property type="entry name" value="ValRS/IleRS/LeuRS editing domain"/>
    <property type="match status" value="1"/>
</dbReference>
<comment type="catalytic activity">
    <reaction evidence="8 9">
        <text>tRNA(Leu) + L-leucine + ATP = L-leucyl-tRNA(Leu) + AMP + diphosphate</text>
        <dbReference type="Rhea" id="RHEA:11688"/>
        <dbReference type="Rhea" id="RHEA-COMP:9613"/>
        <dbReference type="Rhea" id="RHEA-COMP:9622"/>
        <dbReference type="ChEBI" id="CHEBI:30616"/>
        <dbReference type="ChEBI" id="CHEBI:33019"/>
        <dbReference type="ChEBI" id="CHEBI:57427"/>
        <dbReference type="ChEBI" id="CHEBI:78442"/>
        <dbReference type="ChEBI" id="CHEBI:78494"/>
        <dbReference type="ChEBI" id="CHEBI:456215"/>
        <dbReference type="EC" id="6.1.1.4"/>
    </reaction>
</comment>
<dbReference type="SUPFAM" id="SSF52374">
    <property type="entry name" value="Nucleotidylyl transferase"/>
    <property type="match status" value="1"/>
</dbReference>
<evidence type="ECO:0000256" key="2">
    <source>
        <dbReference type="ARBA" id="ARBA00022490"/>
    </source>
</evidence>
<evidence type="ECO:0000256" key="8">
    <source>
        <dbReference type="ARBA" id="ARBA00047469"/>
    </source>
</evidence>
<evidence type="ECO:0000256" key="6">
    <source>
        <dbReference type="ARBA" id="ARBA00022917"/>
    </source>
</evidence>
<evidence type="ECO:0000256" key="3">
    <source>
        <dbReference type="ARBA" id="ARBA00022598"/>
    </source>
</evidence>
<dbReference type="Proteomes" id="UP000244450">
    <property type="component" value="Unassembled WGS sequence"/>
</dbReference>